<gene>
    <name evidence="1" type="ORF">DB43_AG00070</name>
</gene>
<dbReference type="PATRIC" id="fig|83552.4.peg.2401"/>
<dbReference type="Proteomes" id="UP000031307">
    <property type="component" value="Unassembled WGS sequence"/>
</dbReference>
<evidence type="ECO:0000313" key="1">
    <source>
        <dbReference type="EMBL" id="KIA76429.1"/>
    </source>
</evidence>
<protein>
    <submittedName>
        <fullName evidence="1">Uncharacterized protein</fullName>
    </submittedName>
</protein>
<proteinExistence type="predicted"/>
<comment type="caution">
    <text evidence="1">The sequence shown here is derived from an EMBL/GenBank/DDBJ whole genome shotgun (WGS) entry which is preliminary data.</text>
</comment>
<accession>A0A0C1EIJ4</accession>
<sequence>MEKMDPFIRSISNVGDICEEKTHLLQKEFMEKKKVIAFQEEPTGDLTDWLLLGLILIKKVLKRR</sequence>
<dbReference type="RefSeq" id="WP_237754063.1">
    <property type="nucleotide sequence ID" value="NZ_JSAM01000117.1"/>
</dbReference>
<name>A0A0C1EIJ4_9BACT</name>
<dbReference type="AlphaFoldDB" id="A0A0C1EIJ4"/>
<dbReference type="EMBL" id="JSAM01000117">
    <property type="protein sequence ID" value="KIA76429.1"/>
    <property type="molecule type" value="Genomic_DNA"/>
</dbReference>
<evidence type="ECO:0000313" key="2">
    <source>
        <dbReference type="Proteomes" id="UP000031307"/>
    </source>
</evidence>
<reference evidence="1 2" key="1">
    <citation type="journal article" date="2014" name="Mol. Biol. Evol.">
        <title>Massive expansion of Ubiquitination-related gene families within the Chlamydiae.</title>
        <authorList>
            <person name="Domman D."/>
            <person name="Collingro A."/>
            <person name="Lagkouvardos I."/>
            <person name="Gehre L."/>
            <person name="Weinmaier T."/>
            <person name="Rattei T."/>
            <person name="Subtil A."/>
            <person name="Horn M."/>
        </authorList>
    </citation>
    <scope>NUCLEOTIDE SEQUENCE [LARGE SCALE GENOMIC DNA]</scope>
    <source>
        <strain evidence="1 2">OEW1</strain>
    </source>
</reference>
<organism evidence="1 2">
    <name type="scientific">Parachlamydia acanthamoebae</name>
    <dbReference type="NCBI Taxonomy" id="83552"/>
    <lineage>
        <taxon>Bacteria</taxon>
        <taxon>Pseudomonadati</taxon>
        <taxon>Chlamydiota</taxon>
        <taxon>Chlamydiia</taxon>
        <taxon>Parachlamydiales</taxon>
        <taxon>Parachlamydiaceae</taxon>
        <taxon>Parachlamydia</taxon>
    </lineage>
</organism>